<name>A0A915IXN4_ROMCU</name>
<proteinExistence type="predicted"/>
<evidence type="ECO:0000313" key="2">
    <source>
        <dbReference type="WBParaSite" id="nRc.2.0.1.t18854-RA"/>
    </source>
</evidence>
<protein>
    <submittedName>
        <fullName evidence="2">Uncharacterized protein</fullName>
    </submittedName>
</protein>
<sequence length="91" mass="10021">MASMANLNSSALSASLGTGCWVISLAPIRQKYTKSMPKDLKMCDFDSGSLLSTDMTTWSNLTANFLVVDVSRRCRRNKSCKLASCFSKHFS</sequence>
<dbReference type="WBParaSite" id="nRc.2.0.1.t18854-RA">
    <property type="protein sequence ID" value="nRc.2.0.1.t18854-RA"/>
    <property type="gene ID" value="nRc.2.0.1.g18854"/>
</dbReference>
<keyword evidence="1" id="KW-1185">Reference proteome</keyword>
<dbReference type="Proteomes" id="UP000887565">
    <property type="component" value="Unplaced"/>
</dbReference>
<accession>A0A915IXN4</accession>
<dbReference type="AlphaFoldDB" id="A0A915IXN4"/>
<reference evidence="2" key="1">
    <citation type="submission" date="2022-11" db="UniProtKB">
        <authorList>
            <consortium name="WormBaseParasite"/>
        </authorList>
    </citation>
    <scope>IDENTIFICATION</scope>
</reference>
<organism evidence="1 2">
    <name type="scientific">Romanomermis culicivorax</name>
    <name type="common">Nematode worm</name>
    <dbReference type="NCBI Taxonomy" id="13658"/>
    <lineage>
        <taxon>Eukaryota</taxon>
        <taxon>Metazoa</taxon>
        <taxon>Ecdysozoa</taxon>
        <taxon>Nematoda</taxon>
        <taxon>Enoplea</taxon>
        <taxon>Dorylaimia</taxon>
        <taxon>Mermithida</taxon>
        <taxon>Mermithoidea</taxon>
        <taxon>Mermithidae</taxon>
        <taxon>Romanomermis</taxon>
    </lineage>
</organism>
<evidence type="ECO:0000313" key="1">
    <source>
        <dbReference type="Proteomes" id="UP000887565"/>
    </source>
</evidence>